<sequence>MKLLFSSQAWEDYTYWQQVDKKIVQKINGLLKDISRTPYSGIGKPEPLKHALSGFWSRRITDEHRLVYRVEGDTIQVAQARYHYE</sequence>
<dbReference type="PANTHER" id="PTHR38039">
    <property type="entry name" value="TOXIN YOEB"/>
    <property type="match status" value="1"/>
</dbReference>
<accession>A0A1T4WHE7</accession>
<keyword evidence="5" id="KW-0255">Endonuclease</keyword>
<dbReference type="GO" id="GO:0006401">
    <property type="term" value="P:RNA catabolic process"/>
    <property type="evidence" value="ECO:0007669"/>
    <property type="project" value="InterPro"/>
</dbReference>
<dbReference type="EMBL" id="FUYE01000001">
    <property type="protein sequence ID" value="SKA76754.1"/>
    <property type="molecule type" value="Genomic_DNA"/>
</dbReference>
<keyword evidence="12" id="KW-1185">Reference proteome</keyword>
<evidence type="ECO:0000256" key="6">
    <source>
        <dbReference type="ARBA" id="ARBA00022801"/>
    </source>
</evidence>
<dbReference type="GO" id="GO:0098795">
    <property type="term" value="P:global gene silencing by mRNA cleavage"/>
    <property type="evidence" value="ECO:0007669"/>
    <property type="project" value="TreeGrafter"/>
</dbReference>
<name>A0A1T4WHE7_9BACT</name>
<evidence type="ECO:0000256" key="7">
    <source>
        <dbReference type="ARBA" id="ARBA00022884"/>
    </source>
</evidence>
<evidence type="ECO:0000256" key="5">
    <source>
        <dbReference type="ARBA" id="ARBA00022759"/>
    </source>
</evidence>
<dbReference type="Gene3D" id="3.30.2310.20">
    <property type="entry name" value="RelE-like"/>
    <property type="match status" value="1"/>
</dbReference>
<evidence type="ECO:0000313" key="11">
    <source>
        <dbReference type="EMBL" id="SKA76754.1"/>
    </source>
</evidence>
<dbReference type="InterPro" id="IPR009614">
    <property type="entry name" value="YoeB_toxin"/>
</dbReference>
<reference evidence="12" key="1">
    <citation type="submission" date="2017-02" db="EMBL/GenBank/DDBJ databases">
        <authorList>
            <person name="Varghese N."/>
            <person name="Submissions S."/>
        </authorList>
    </citation>
    <scope>NUCLEOTIDE SEQUENCE [LARGE SCALE GENOMIC DNA]</scope>
    <source>
        <strain evidence="12">ATCC 700200</strain>
    </source>
</reference>
<evidence type="ECO:0000256" key="4">
    <source>
        <dbReference type="ARBA" id="ARBA00022722"/>
    </source>
</evidence>
<dbReference type="Proteomes" id="UP000190774">
    <property type="component" value="Unassembled WGS sequence"/>
</dbReference>
<keyword evidence="6" id="KW-0378">Hydrolase</keyword>
<keyword evidence="4" id="KW-0540">Nuclease</keyword>
<comment type="similarity">
    <text evidence="1">Belongs to the YoeB family.</text>
</comment>
<dbReference type="FunFam" id="3.30.2310.20:FF:000001">
    <property type="entry name" value="Addiction module toxin, Txe/YoeB family"/>
    <property type="match status" value="1"/>
</dbReference>
<dbReference type="PANTHER" id="PTHR38039:SF1">
    <property type="entry name" value="TOXIN YOEB"/>
    <property type="match status" value="1"/>
</dbReference>
<keyword evidence="7" id="KW-0694">RNA-binding</keyword>
<keyword evidence="3" id="KW-1277">Toxin-antitoxin system</keyword>
<evidence type="ECO:0000256" key="8">
    <source>
        <dbReference type="ARBA" id="ARBA00030388"/>
    </source>
</evidence>
<dbReference type="STRING" id="48467.SAMN02745166_00239"/>
<dbReference type="InterPro" id="IPR035093">
    <property type="entry name" value="RelE/ParE_toxin_dom_sf"/>
</dbReference>
<protein>
    <recommendedName>
        <fullName evidence="2">Toxin YoeB</fullName>
    </recommendedName>
    <alternativeName>
        <fullName evidence="10">Putative endoribonuclease YoeB</fullName>
    </alternativeName>
    <alternativeName>
        <fullName evidence="8 9">Putative mRNA interferase YoeB</fullName>
    </alternativeName>
</protein>
<dbReference type="AlphaFoldDB" id="A0A1T4WHE7"/>
<dbReference type="OrthoDB" id="9801102at2"/>
<dbReference type="GO" id="GO:0004519">
    <property type="term" value="F:endonuclease activity"/>
    <property type="evidence" value="ECO:0007669"/>
    <property type="project" value="UniProtKB-KW"/>
</dbReference>
<evidence type="ECO:0000313" key="12">
    <source>
        <dbReference type="Proteomes" id="UP000190774"/>
    </source>
</evidence>
<dbReference type="SUPFAM" id="SSF143011">
    <property type="entry name" value="RelE-like"/>
    <property type="match status" value="1"/>
</dbReference>
<dbReference type="Pfam" id="PF06769">
    <property type="entry name" value="YoeB_toxin"/>
    <property type="match status" value="1"/>
</dbReference>
<evidence type="ECO:0000256" key="1">
    <source>
        <dbReference type="ARBA" id="ARBA00008172"/>
    </source>
</evidence>
<evidence type="ECO:0000256" key="3">
    <source>
        <dbReference type="ARBA" id="ARBA00022649"/>
    </source>
</evidence>
<dbReference type="NCBIfam" id="TIGR02116">
    <property type="entry name" value="toxin_Txe_YoeB"/>
    <property type="match status" value="1"/>
</dbReference>
<dbReference type="RefSeq" id="WP_078811470.1">
    <property type="nucleotide sequence ID" value="NZ_FUYE01000001.1"/>
</dbReference>
<dbReference type="GO" id="GO:0016787">
    <property type="term" value="F:hydrolase activity"/>
    <property type="evidence" value="ECO:0007669"/>
    <property type="project" value="UniProtKB-KW"/>
</dbReference>
<organism evidence="11 12">
    <name type="scientific">Prosthecobacter debontii</name>
    <dbReference type="NCBI Taxonomy" id="48467"/>
    <lineage>
        <taxon>Bacteria</taxon>
        <taxon>Pseudomonadati</taxon>
        <taxon>Verrucomicrobiota</taxon>
        <taxon>Verrucomicrobiia</taxon>
        <taxon>Verrucomicrobiales</taxon>
        <taxon>Verrucomicrobiaceae</taxon>
        <taxon>Prosthecobacter</taxon>
    </lineage>
</organism>
<proteinExistence type="inferred from homology"/>
<dbReference type="GO" id="GO:0003723">
    <property type="term" value="F:RNA binding"/>
    <property type="evidence" value="ECO:0007669"/>
    <property type="project" value="UniProtKB-KW"/>
</dbReference>
<gene>
    <name evidence="11" type="ORF">SAMN02745166_00239</name>
</gene>
<evidence type="ECO:0000256" key="9">
    <source>
        <dbReference type="ARBA" id="ARBA00079979"/>
    </source>
</evidence>
<evidence type="ECO:0000256" key="2">
    <source>
        <dbReference type="ARBA" id="ARBA00017742"/>
    </source>
</evidence>
<evidence type="ECO:0000256" key="10">
    <source>
        <dbReference type="ARBA" id="ARBA00080029"/>
    </source>
</evidence>